<dbReference type="PANTHER" id="PTHR30474">
    <property type="entry name" value="CELL CYCLE PROTEIN"/>
    <property type="match status" value="1"/>
</dbReference>
<dbReference type="Pfam" id="PF01098">
    <property type="entry name" value="FTSW_RODA_SPOVE"/>
    <property type="match status" value="1"/>
</dbReference>
<sequence length="464" mass="51771">MQQPSKITEYLETVRQQIRWKKAQLPVLEEINNHIIDQKNAFISEGLSEEEAADRAIAEMGDPVVVGEQLDRAHRPRPDWPLLVMTAAILLLGLAIQVLIGPNHRNNGAEMFQKQFIWAGMAMLVMIAAYLVDFTIIGRFPWVIFFGLCAIIVTNYLFTRVHISSIYAINLLLFFPTAYAGFVYKMRNHGYAGFVLCGVIIMIPAYLAILGRRGLNETVFFLLCTSCLIILTAAVTKGWFNVRKLLALLIMYTSTAAVLPTLFFMTMGEGYVTRRIHVILNPAFDPTGYGYIGTVIQRFLSHAQFIGQGLPLSGFEQYTTLQLLPDVNTDFLLTYLIYRFGWIVLIGIIMILSAFIIRALILCKKQKSVLGFLVSLAIISGFALQCIIYIAANSGLFFFSPLSLPLISYGGQALVINMCLIGLLLSVFRTGDLVGDQAGLAATKSSRFIQFNHGQIIINLKLNK</sequence>
<reference evidence="7" key="1">
    <citation type="submission" date="2022-05" db="EMBL/GenBank/DDBJ databases">
        <title>Expanded diversity of anoxic marine methylotrophy in a Black Sea sulfate reducing microorganism.</title>
        <authorList>
            <person name="Fischer P.Q."/>
            <person name="Stams A.J.M."/>
            <person name="Villanueva L."/>
            <person name="Sousa D.Z."/>
        </authorList>
    </citation>
    <scope>NUCLEOTIDE SEQUENCE</scope>
    <source>
        <strain evidence="7">P130</strain>
    </source>
</reference>
<keyword evidence="5 6" id="KW-0472">Membrane</keyword>
<accession>A0ABT8QUX1</accession>
<keyword evidence="3" id="KW-0133">Cell shape</keyword>
<feature type="transmembrane region" description="Helical" evidence="6">
    <location>
        <begin position="369"/>
        <end position="392"/>
    </location>
</feature>
<keyword evidence="4 6" id="KW-1133">Transmembrane helix</keyword>
<evidence type="ECO:0000256" key="5">
    <source>
        <dbReference type="ARBA" id="ARBA00023136"/>
    </source>
</evidence>
<evidence type="ECO:0000256" key="6">
    <source>
        <dbReference type="SAM" id="Phobius"/>
    </source>
</evidence>
<feature type="transmembrane region" description="Helical" evidence="6">
    <location>
        <begin position="191"/>
        <end position="212"/>
    </location>
</feature>
<dbReference type="InterPro" id="IPR047928">
    <property type="entry name" value="Perm_prefix_1"/>
</dbReference>
<dbReference type="Proteomes" id="UP001176021">
    <property type="component" value="Unassembled WGS sequence"/>
</dbReference>
<comment type="subcellular location">
    <subcellularLocation>
        <location evidence="1">Membrane</location>
        <topology evidence="1">Multi-pass membrane protein</topology>
    </subcellularLocation>
</comment>
<evidence type="ECO:0000256" key="4">
    <source>
        <dbReference type="ARBA" id="ARBA00022989"/>
    </source>
</evidence>
<comment type="caution">
    <text evidence="7">The sequence shown here is derived from an EMBL/GenBank/DDBJ whole genome shotgun (WGS) entry which is preliminary data.</text>
</comment>
<feature type="transmembrane region" description="Helical" evidence="6">
    <location>
        <begin position="115"/>
        <end position="133"/>
    </location>
</feature>
<dbReference type="PANTHER" id="PTHR30474:SF1">
    <property type="entry name" value="PEPTIDOGLYCAN GLYCOSYLTRANSFERASE MRDB"/>
    <property type="match status" value="1"/>
</dbReference>
<dbReference type="NCBIfam" id="NF038403">
    <property type="entry name" value="perm_prefix_1"/>
    <property type="match status" value="1"/>
</dbReference>
<gene>
    <name evidence="7" type="ORF">M8H41_13510</name>
</gene>
<proteinExistence type="predicted"/>
<feature type="transmembrane region" description="Helical" evidence="6">
    <location>
        <begin position="218"/>
        <end position="236"/>
    </location>
</feature>
<evidence type="ECO:0000313" key="8">
    <source>
        <dbReference type="Proteomes" id="UP001176021"/>
    </source>
</evidence>
<name>A0ABT8QUX1_9FIRM</name>
<organism evidence="7 8">
    <name type="scientific">Desulfosporosinus nitroreducens</name>
    <dbReference type="NCBI Taxonomy" id="2018668"/>
    <lineage>
        <taxon>Bacteria</taxon>
        <taxon>Bacillati</taxon>
        <taxon>Bacillota</taxon>
        <taxon>Clostridia</taxon>
        <taxon>Eubacteriales</taxon>
        <taxon>Desulfitobacteriaceae</taxon>
        <taxon>Desulfosporosinus</taxon>
    </lineage>
</organism>
<keyword evidence="8" id="KW-1185">Reference proteome</keyword>
<protein>
    <submittedName>
        <fullName evidence="7">FtsW/RodA/SpoVE family cell cycle protein</fullName>
    </submittedName>
</protein>
<feature type="transmembrane region" description="Helical" evidence="6">
    <location>
        <begin position="140"/>
        <end position="158"/>
    </location>
</feature>
<feature type="transmembrane region" description="Helical" evidence="6">
    <location>
        <begin position="245"/>
        <end position="265"/>
    </location>
</feature>
<evidence type="ECO:0000313" key="7">
    <source>
        <dbReference type="EMBL" id="MDO0823863.1"/>
    </source>
</evidence>
<evidence type="ECO:0000256" key="3">
    <source>
        <dbReference type="ARBA" id="ARBA00022960"/>
    </source>
</evidence>
<feature type="transmembrane region" description="Helical" evidence="6">
    <location>
        <begin position="336"/>
        <end position="357"/>
    </location>
</feature>
<evidence type="ECO:0000256" key="2">
    <source>
        <dbReference type="ARBA" id="ARBA00022692"/>
    </source>
</evidence>
<feature type="transmembrane region" description="Helical" evidence="6">
    <location>
        <begin position="404"/>
        <end position="428"/>
    </location>
</feature>
<feature type="transmembrane region" description="Helical" evidence="6">
    <location>
        <begin position="80"/>
        <end position="100"/>
    </location>
</feature>
<dbReference type="InterPro" id="IPR001182">
    <property type="entry name" value="FtsW/RodA"/>
</dbReference>
<feature type="transmembrane region" description="Helical" evidence="6">
    <location>
        <begin position="164"/>
        <end position="184"/>
    </location>
</feature>
<evidence type="ECO:0000256" key="1">
    <source>
        <dbReference type="ARBA" id="ARBA00004141"/>
    </source>
</evidence>
<dbReference type="EMBL" id="JAMJEV010000010">
    <property type="protein sequence ID" value="MDO0823863.1"/>
    <property type="molecule type" value="Genomic_DNA"/>
</dbReference>
<keyword evidence="2 6" id="KW-0812">Transmembrane</keyword>